<reference evidence="1 2" key="1">
    <citation type="journal article" date="2018" name="Plant J.">
        <title>Genome sequences of Chlorella sorokiniana UTEX 1602 and Micractinium conductrix SAG 241.80: implications to maltose excretion by a green alga.</title>
        <authorList>
            <person name="Arriola M.B."/>
            <person name="Velmurugan N."/>
            <person name="Zhang Y."/>
            <person name="Plunkett M.H."/>
            <person name="Hondzo H."/>
            <person name="Barney B.M."/>
        </authorList>
    </citation>
    <scope>NUCLEOTIDE SEQUENCE [LARGE SCALE GENOMIC DNA]</scope>
    <source>
        <strain evidence="2">UTEX 1602</strain>
    </source>
</reference>
<dbReference type="Proteomes" id="UP000239899">
    <property type="component" value="Unassembled WGS sequence"/>
</dbReference>
<proteinExistence type="predicted"/>
<gene>
    <name evidence="1" type="ORF">C2E21_2271</name>
</gene>
<name>A0A2P6TXU5_CHLSO</name>
<sequence length="59" mass="6508">MLAYNVETVPCFVLLQPDGRAVCKTPAPRSRQQMEAALAEMVEHAGRLARQQPAGKRSK</sequence>
<accession>A0A2P6TXU5</accession>
<dbReference type="AlphaFoldDB" id="A0A2P6TXU5"/>
<dbReference type="EMBL" id="LHPG02000004">
    <property type="protein sequence ID" value="PRW58894.1"/>
    <property type="molecule type" value="Genomic_DNA"/>
</dbReference>
<dbReference type="OrthoDB" id="2018237at2759"/>
<evidence type="ECO:0000313" key="1">
    <source>
        <dbReference type="EMBL" id="PRW58894.1"/>
    </source>
</evidence>
<organism evidence="1 2">
    <name type="scientific">Chlorella sorokiniana</name>
    <name type="common">Freshwater green alga</name>
    <dbReference type="NCBI Taxonomy" id="3076"/>
    <lineage>
        <taxon>Eukaryota</taxon>
        <taxon>Viridiplantae</taxon>
        <taxon>Chlorophyta</taxon>
        <taxon>core chlorophytes</taxon>
        <taxon>Trebouxiophyceae</taxon>
        <taxon>Chlorellales</taxon>
        <taxon>Chlorellaceae</taxon>
        <taxon>Chlorella clade</taxon>
        <taxon>Chlorella</taxon>
    </lineage>
</organism>
<comment type="caution">
    <text evidence="1">The sequence shown here is derived from an EMBL/GenBank/DDBJ whole genome shotgun (WGS) entry which is preliminary data.</text>
</comment>
<keyword evidence="2" id="KW-1185">Reference proteome</keyword>
<evidence type="ECO:0000313" key="2">
    <source>
        <dbReference type="Proteomes" id="UP000239899"/>
    </source>
</evidence>
<protein>
    <submittedName>
        <fullName evidence="1">Thioredoxin chloroplastic</fullName>
    </submittedName>
</protein>